<organism evidence="2">
    <name type="scientific">uncultured Caudovirales phage</name>
    <dbReference type="NCBI Taxonomy" id="2100421"/>
    <lineage>
        <taxon>Viruses</taxon>
        <taxon>Duplodnaviria</taxon>
        <taxon>Heunggongvirae</taxon>
        <taxon>Uroviricota</taxon>
        <taxon>Caudoviricetes</taxon>
        <taxon>Peduoviridae</taxon>
        <taxon>Maltschvirus</taxon>
        <taxon>Maltschvirus maltsch</taxon>
    </lineage>
</organism>
<dbReference type="EMBL" id="LR796382">
    <property type="protein sequence ID" value="CAB4140527.1"/>
    <property type="molecule type" value="Genomic_DNA"/>
</dbReference>
<accession>A0A6J5NGM0</accession>
<evidence type="ECO:0000313" key="2">
    <source>
        <dbReference type="EMBL" id="CAB4157937.1"/>
    </source>
</evidence>
<dbReference type="EMBL" id="LR796652">
    <property type="protein sequence ID" value="CAB4157937.1"/>
    <property type="molecule type" value="Genomic_DNA"/>
</dbReference>
<sequence length="74" mass="8079">MIVINIDKAKNIAHDIRRAKRSEEFAPLDVQATIPSQASAAESARQVIRDKYAAMQTQINSASTPEEIKTALGV</sequence>
<gene>
    <name evidence="1" type="ORF">UFOVP409_46</name>
    <name evidence="2" type="ORF">UFOVP684_56</name>
</gene>
<reference evidence="2" key="1">
    <citation type="submission" date="2020-04" db="EMBL/GenBank/DDBJ databases">
        <authorList>
            <person name="Chiriac C."/>
            <person name="Salcher M."/>
            <person name="Ghai R."/>
            <person name="Kavagutti S V."/>
        </authorList>
    </citation>
    <scope>NUCLEOTIDE SEQUENCE</scope>
</reference>
<name>A0A6J5NGM0_9CAUD</name>
<proteinExistence type="predicted"/>
<protein>
    <submittedName>
        <fullName evidence="2">Uncharacterized protein</fullName>
    </submittedName>
</protein>
<evidence type="ECO:0000313" key="1">
    <source>
        <dbReference type="EMBL" id="CAB4140527.1"/>
    </source>
</evidence>